<dbReference type="Pfam" id="PF02197">
    <property type="entry name" value="RIIa"/>
    <property type="match status" value="1"/>
</dbReference>
<protein>
    <recommendedName>
        <fullName evidence="1">RIIa domain-containing protein</fullName>
    </recommendedName>
</protein>
<dbReference type="PANTHER" id="PTHR10699">
    <property type="entry name" value="NEUROMODULIN"/>
    <property type="match status" value="1"/>
</dbReference>
<dbReference type="OrthoDB" id="26525at2759"/>
<dbReference type="Gene3D" id="1.20.5.190">
    <property type="match status" value="1"/>
</dbReference>
<sequence>MDVMLQRHCAKYIYAIPEGLRELMSDISREVLRSQPEDIYSFIADYLDALMITRENARVAARVVESITEIGVTIADLLIRTGMSREEADRVASVIQIAFRKHMAQKVTMKQQQVSELVEEVNIITQIIDEAGITPEQAEQAAIIIQNAYRNFKHRQDREKDLLKGMVDWRVAARSTMRLYRKTGVTYEEANRAATLIKAAYKGYYTRRIMKRLLEDSERVSEEERSEECYWEHYGHEPADDSEMYKDLEEISQSGKQVLEESTAKVTETDDSQVIVSSIVDSLLKRVTSSSSINIPSFHVPTPIISEMGSQVTAKGEVSTVDEAPTIVTEVVSPE</sequence>
<name>A0A8K0CS48_IGNLU</name>
<evidence type="ECO:0000259" key="1">
    <source>
        <dbReference type="SMART" id="SM00394"/>
    </source>
</evidence>
<dbReference type="GO" id="GO:0005516">
    <property type="term" value="F:calmodulin binding"/>
    <property type="evidence" value="ECO:0007669"/>
    <property type="project" value="TreeGrafter"/>
</dbReference>
<accession>A0A8K0CS48</accession>
<dbReference type="PROSITE" id="PS50096">
    <property type="entry name" value="IQ"/>
    <property type="match status" value="1"/>
</dbReference>
<dbReference type="CDD" id="cd12100">
    <property type="entry name" value="DD_CABYR_SP17"/>
    <property type="match status" value="1"/>
</dbReference>
<feature type="domain" description="RIIa" evidence="1">
    <location>
        <begin position="18"/>
        <end position="55"/>
    </location>
</feature>
<dbReference type="Proteomes" id="UP000801492">
    <property type="component" value="Unassembled WGS sequence"/>
</dbReference>
<dbReference type="SMART" id="SM00394">
    <property type="entry name" value="RIIa"/>
    <property type="match status" value="1"/>
</dbReference>
<evidence type="ECO:0000313" key="2">
    <source>
        <dbReference type="EMBL" id="KAF2890327.1"/>
    </source>
</evidence>
<dbReference type="InterPro" id="IPR003117">
    <property type="entry name" value="cAMP_dep_PK_reg_su_I/II_a/b"/>
</dbReference>
<organism evidence="2 3">
    <name type="scientific">Ignelater luminosus</name>
    <name type="common">Cucubano</name>
    <name type="synonym">Pyrophorus luminosus</name>
    <dbReference type="NCBI Taxonomy" id="2038154"/>
    <lineage>
        <taxon>Eukaryota</taxon>
        <taxon>Metazoa</taxon>
        <taxon>Ecdysozoa</taxon>
        <taxon>Arthropoda</taxon>
        <taxon>Hexapoda</taxon>
        <taxon>Insecta</taxon>
        <taxon>Pterygota</taxon>
        <taxon>Neoptera</taxon>
        <taxon>Endopterygota</taxon>
        <taxon>Coleoptera</taxon>
        <taxon>Polyphaga</taxon>
        <taxon>Elateriformia</taxon>
        <taxon>Elateroidea</taxon>
        <taxon>Elateridae</taxon>
        <taxon>Agrypninae</taxon>
        <taxon>Pyrophorini</taxon>
        <taxon>Ignelater</taxon>
    </lineage>
</organism>
<feature type="non-terminal residue" evidence="2">
    <location>
        <position position="1"/>
    </location>
</feature>
<dbReference type="AlphaFoldDB" id="A0A8K0CS48"/>
<keyword evidence="3" id="KW-1185">Reference proteome</keyword>
<comment type="caution">
    <text evidence="2">The sequence shown here is derived from an EMBL/GenBank/DDBJ whole genome shotgun (WGS) entry which is preliminary data.</text>
</comment>
<dbReference type="EMBL" id="VTPC01054511">
    <property type="protein sequence ID" value="KAF2890327.1"/>
    <property type="molecule type" value="Genomic_DNA"/>
</dbReference>
<dbReference type="InterPro" id="IPR047579">
    <property type="entry name" value="DD_CABYR_SP17"/>
</dbReference>
<dbReference type="Gene3D" id="1.20.890.10">
    <property type="entry name" value="cAMP-dependent protein kinase regulatory subunit, dimerization-anchoring domain"/>
    <property type="match status" value="1"/>
</dbReference>
<evidence type="ECO:0000313" key="3">
    <source>
        <dbReference type="Proteomes" id="UP000801492"/>
    </source>
</evidence>
<gene>
    <name evidence="2" type="ORF">ILUMI_15846</name>
</gene>
<dbReference type="PANTHER" id="PTHR10699:SF11">
    <property type="entry name" value="IGLOO, ISOFORM A"/>
    <property type="match status" value="1"/>
</dbReference>
<proteinExistence type="predicted"/>
<dbReference type="CDD" id="cd23767">
    <property type="entry name" value="IQCD"/>
    <property type="match status" value="1"/>
</dbReference>
<reference evidence="2" key="1">
    <citation type="submission" date="2019-08" db="EMBL/GenBank/DDBJ databases">
        <title>The genome of the North American firefly Photinus pyralis.</title>
        <authorList>
            <consortium name="Photinus pyralis genome working group"/>
            <person name="Fallon T.R."/>
            <person name="Sander Lower S.E."/>
            <person name="Weng J.-K."/>
        </authorList>
    </citation>
    <scope>NUCLEOTIDE SEQUENCE</scope>
    <source>
        <strain evidence="2">TRF0915ILg1</strain>
        <tissue evidence="2">Whole body</tissue>
    </source>
</reference>
<dbReference type="SUPFAM" id="SSF47391">
    <property type="entry name" value="Dimerization-anchoring domain of cAMP-dependent PK regulatory subunit"/>
    <property type="match status" value="1"/>
</dbReference>